<gene>
    <name evidence="2" type="ORF">BCCH1_70490</name>
    <name evidence="4" type="ORF">J4M89_17290</name>
    <name evidence="3" type="ORF">JIN94_15750</name>
    <name evidence="5" type="ORF">LXE91_36125</name>
</gene>
<dbReference type="EMBL" id="JAGEMX010000005">
    <property type="protein sequence ID" value="MBO1831130.1"/>
    <property type="molecule type" value="Genomic_DNA"/>
</dbReference>
<keyword evidence="3" id="KW-0540">Nuclease</keyword>
<proteinExistence type="predicted"/>
<evidence type="ECO:0000313" key="6">
    <source>
        <dbReference type="Proteomes" id="UP000664048"/>
    </source>
</evidence>
<dbReference type="Proteomes" id="UP000664048">
    <property type="component" value="Unassembled WGS sequence"/>
</dbReference>
<dbReference type="InterPro" id="IPR011089">
    <property type="entry name" value="GmrSD_C"/>
</dbReference>
<name>A0A250LIX0_9BURK</name>
<dbReference type="EMBL" id="JAENIB010000005">
    <property type="protein sequence ID" value="MBK1931342.1"/>
    <property type="molecule type" value="Genomic_DNA"/>
</dbReference>
<dbReference type="EMBL" id="AP018359">
    <property type="protein sequence ID" value="BBA44545.1"/>
    <property type="molecule type" value="Genomic_DNA"/>
</dbReference>
<accession>A0A250LIX0</accession>
<reference evidence="3" key="3">
    <citation type="submission" date="2021-01" db="EMBL/GenBank/DDBJ databases">
        <title>Outbreak of Burkholderia contaminns endophthalmitis traced to a clinical ventilation system.</title>
        <authorList>
            <person name="Lipuma J."/>
            <person name="Spilker T."/>
            <person name="Kratholm J."/>
        </authorList>
    </citation>
    <scope>NUCLEOTIDE SEQUENCE</scope>
    <source>
        <strain evidence="3">HI4954</strain>
    </source>
</reference>
<sequence>MNLLGMVQVRPLLLAILDKFEPKKVSAAFKKLVAVAVRFQIVGGAGGGTLERIYSDAAKGVTEGKLNSIQDILKGFTTLPTDPTFIAAFSVATVSKQSLARYYLRMLESGVPGASGELVPSTDAGQVNLEHILPINPSEKWMKTWSLDDVKAYQKRLGNMAIMGAKINSTIGNEEFSKKKSSFSTSAFHFTNGVSKLSTWNTDAVEKRQAAMAEIAAKVWSIKG</sequence>
<dbReference type="Proteomes" id="UP000611459">
    <property type="component" value="Unassembled WGS sequence"/>
</dbReference>
<evidence type="ECO:0000313" key="7">
    <source>
        <dbReference type="Proteomes" id="UP001220209"/>
    </source>
</evidence>
<dbReference type="PANTHER" id="PTHR35149">
    <property type="entry name" value="SLL5132 PROTEIN"/>
    <property type="match status" value="1"/>
</dbReference>
<reference evidence="2" key="2">
    <citation type="journal article" date="2017" name="Genome Announc.">
        <title>High-Quality Draft Genome Sequence of Burkholderia contaminans CH-1, a Gram-Negative Bacterium That Metabolizes 2-Azahypoxanthine, a Plant Growth-Regulating Compound.</title>
        <authorList>
            <person name="Choi J.-H."/>
            <person name="Sugiura H."/>
            <person name="Moriuchi R."/>
            <person name="Kawagishi H."/>
            <person name="Dohra H."/>
        </authorList>
    </citation>
    <scope>NUCLEOTIDE SEQUENCE</scope>
    <source>
        <strain evidence="2">CH-1</strain>
    </source>
</reference>
<dbReference type="RefSeq" id="WP_198113704.1">
    <property type="nucleotide sequence ID" value="NZ_AP018359.1"/>
</dbReference>
<dbReference type="EMBL" id="CP090642">
    <property type="protein sequence ID" value="WFN22127.1"/>
    <property type="molecule type" value="Genomic_DNA"/>
</dbReference>
<organism evidence="2">
    <name type="scientific">Burkholderia contaminans</name>
    <dbReference type="NCBI Taxonomy" id="488447"/>
    <lineage>
        <taxon>Bacteria</taxon>
        <taxon>Pseudomonadati</taxon>
        <taxon>Pseudomonadota</taxon>
        <taxon>Betaproteobacteria</taxon>
        <taxon>Burkholderiales</taxon>
        <taxon>Burkholderiaceae</taxon>
        <taxon>Burkholderia</taxon>
        <taxon>Burkholderia cepacia complex</taxon>
    </lineage>
</organism>
<feature type="domain" description="GmrSD restriction endonucleases C-terminal" evidence="1">
    <location>
        <begin position="80"/>
        <end position="214"/>
    </location>
</feature>
<dbReference type="GeneID" id="93194813"/>
<reference evidence="4 6" key="4">
    <citation type="submission" date="2021-03" db="EMBL/GenBank/DDBJ databases">
        <title>Clinical course, treatment and visual outcome of an outbreak of Burkholderia contaminans endophthalmitis following cataract surgery.</title>
        <authorList>
            <person name="Lind C."/>
            <person name="Olsen K."/>
            <person name="Angelsen N.K."/>
            <person name="Krefting E.A."/>
            <person name="Fossen K."/>
            <person name="Gravningen K."/>
            <person name="Depoorter E."/>
            <person name="Vandamme P."/>
            <person name="Bertelsen G."/>
        </authorList>
    </citation>
    <scope>NUCLEOTIDE SEQUENCE [LARGE SCALE GENOMIC DNA]</scope>
    <source>
        <strain evidence="4 6">51242556</strain>
    </source>
</reference>
<evidence type="ECO:0000313" key="3">
    <source>
        <dbReference type="EMBL" id="MBK1931342.1"/>
    </source>
</evidence>
<keyword evidence="3" id="KW-0255">Endonuclease</keyword>
<dbReference type="AlphaFoldDB" id="A0A250LIX0"/>
<protein>
    <submittedName>
        <fullName evidence="3 5">HNH endonuclease</fullName>
    </submittedName>
</protein>
<reference evidence="5 7" key="5">
    <citation type="submission" date="2021-12" db="EMBL/GenBank/DDBJ databases">
        <title>Genomic and phenotypic characterization of three Burkholderia contaminans isolates recovered from different sources.</title>
        <authorList>
            <person name="Lopez De Volder A."/>
            <person name="Fan Y."/>
            <person name="Nunvar J."/>
            <person name="Herrera T."/>
            <person name="Timp W."/>
            <person name="Degrossi J."/>
        </authorList>
    </citation>
    <scope>NUCLEOTIDE SEQUENCE [LARGE SCALE GENOMIC DNA]</scope>
    <source>
        <strain evidence="5 7">LMG 23361</strain>
    </source>
</reference>
<reference evidence="2" key="1">
    <citation type="journal article" date="2016" name="Biosci. Biotechnol. Biochem.">
        <title>Bioconversion of AHX to AOH by resting cells of Burkholderia contaminans CH-1.</title>
        <authorList>
            <person name="Choi J.H."/>
            <person name="Kikuchi A."/>
            <person name="Pumkaeo P."/>
            <person name="Hirai H."/>
            <person name="Tokuyama S."/>
            <person name="Kawagishi H."/>
        </authorList>
    </citation>
    <scope>NUCLEOTIDE SEQUENCE</scope>
    <source>
        <strain evidence="2">CH-1</strain>
    </source>
</reference>
<dbReference type="Proteomes" id="UP001220209">
    <property type="component" value="Chromosome 3"/>
</dbReference>
<evidence type="ECO:0000313" key="5">
    <source>
        <dbReference type="EMBL" id="WFN22127.1"/>
    </source>
</evidence>
<evidence type="ECO:0000313" key="4">
    <source>
        <dbReference type="EMBL" id="MBO1831130.1"/>
    </source>
</evidence>
<keyword evidence="3" id="KW-0378">Hydrolase</keyword>
<keyword evidence="6" id="KW-1185">Reference proteome</keyword>
<dbReference type="Pfam" id="PF07510">
    <property type="entry name" value="GmrSD_C"/>
    <property type="match status" value="1"/>
</dbReference>
<evidence type="ECO:0000313" key="2">
    <source>
        <dbReference type="EMBL" id="BBA44545.1"/>
    </source>
</evidence>
<dbReference type="GO" id="GO:0004519">
    <property type="term" value="F:endonuclease activity"/>
    <property type="evidence" value="ECO:0007669"/>
    <property type="project" value="UniProtKB-KW"/>
</dbReference>
<evidence type="ECO:0000259" key="1">
    <source>
        <dbReference type="Pfam" id="PF07510"/>
    </source>
</evidence>
<dbReference type="PANTHER" id="PTHR35149:SF1">
    <property type="entry name" value="DUF5655 DOMAIN-CONTAINING PROTEIN"/>
    <property type="match status" value="1"/>
</dbReference>